<evidence type="ECO:0000313" key="2">
    <source>
        <dbReference type="Proteomes" id="UP000268823"/>
    </source>
</evidence>
<dbReference type="VEuPathDB" id="FungiDB:BTJ68_09771"/>
<comment type="caution">
    <text evidence="1">The sequence shown here is derived from an EMBL/GenBank/DDBJ whole genome shotgun (WGS) entry which is preliminary data.</text>
</comment>
<protein>
    <recommendedName>
        <fullName evidence="3">BTB domain-containing protein</fullName>
    </recommendedName>
</protein>
<dbReference type="Gene3D" id="3.30.710.10">
    <property type="entry name" value="Potassium Channel Kv1.1, Chain A"/>
    <property type="match status" value="1"/>
</dbReference>
<sequence>MDEQPDFADALATDRLIKVYVGEGPPFLVQQMLLESLSDYFVRALQRDKFSEGIHGALLIEGDDLRTWQVLLNWLFKGVLPSQVNDDPDLLIDLWIVGDKYGVEALQNDAMYALLKHIDTKQDDKALSLVTIKKGVDGTAPGTVMRRLLAEETIRAIYGKEPASYEDFVTWNAVGIVSDVLRAKDSYGAQGYQILSRFLQKGPLWKEFMLAGGGLGRVRPV</sequence>
<organism evidence="1 2">
    <name type="scientific">Hortaea werneckii</name>
    <name type="common">Black yeast</name>
    <name type="synonym">Cladosporium werneckii</name>
    <dbReference type="NCBI Taxonomy" id="91943"/>
    <lineage>
        <taxon>Eukaryota</taxon>
        <taxon>Fungi</taxon>
        <taxon>Dikarya</taxon>
        <taxon>Ascomycota</taxon>
        <taxon>Pezizomycotina</taxon>
        <taxon>Dothideomycetes</taxon>
        <taxon>Dothideomycetidae</taxon>
        <taxon>Mycosphaerellales</taxon>
        <taxon>Teratosphaeriaceae</taxon>
        <taxon>Hortaea</taxon>
    </lineage>
</organism>
<reference evidence="1 2" key="1">
    <citation type="journal article" date="2018" name="BMC Genomics">
        <title>Genomic evidence for intraspecific hybridization in a clonal and extremely halotolerant yeast.</title>
        <authorList>
            <person name="Gostincar C."/>
            <person name="Stajich J.E."/>
            <person name="Zupancic J."/>
            <person name="Zalar P."/>
            <person name="Gunde-Cimerman N."/>
        </authorList>
    </citation>
    <scope>NUCLEOTIDE SEQUENCE [LARGE SCALE GENOMIC DNA]</scope>
    <source>
        <strain evidence="1 2">EXF-2788</strain>
    </source>
</reference>
<evidence type="ECO:0008006" key="3">
    <source>
        <dbReference type="Google" id="ProtNLM"/>
    </source>
</evidence>
<dbReference type="AlphaFoldDB" id="A0A3M7G2D5"/>
<evidence type="ECO:0000313" key="1">
    <source>
        <dbReference type="EMBL" id="RMY95295.1"/>
    </source>
</evidence>
<dbReference type="InterPro" id="IPR011333">
    <property type="entry name" value="SKP1/BTB/POZ_sf"/>
</dbReference>
<accession>A0A3M7G2D5</accession>
<dbReference type="SUPFAM" id="SSF54695">
    <property type="entry name" value="POZ domain"/>
    <property type="match status" value="1"/>
</dbReference>
<dbReference type="Proteomes" id="UP000268823">
    <property type="component" value="Unassembled WGS sequence"/>
</dbReference>
<gene>
    <name evidence="1" type="ORF">D0861_00833</name>
</gene>
<proteinExistence type="predicted"/>
<name>A0A3M7G2D5_HORWE</name>
<dbReference type="OrthoDB" id="194443at2759"/>
<dbReference type="EMBL" id="QWIR01000007">
    <property type="protein sequence ID" value="RMY95295.1"/>
    <property type="molecule type" value="Genomic_DNA"/>
</dbReference>